<reference evidence="2 3" key="1">
    <citation type="journal article" date="2018" name="Biotechnol. Biofuels">
        <title>Integrative visual omics of the white-rot fungus Polyporus brumalis exposes the biotechnological potential of its oxidative enzymes for delignifying raw plant biomass.</title>
        <authorList>
            <person name="Miyauchi S."/>
            <person name="Rancon A."/>
            <person name="Drula E."/>
            <person name="Hage H."/>
            <person name="Chaduli D."/>
            <person name="Favel A."/>
            <person name="Grisel S."/>
            <person name="Henrissat B."/>
            <person name="Herpoel-Gimbert I."/>
            <person name="Ruiz-Duenas F.J."/>
            <person name="Chevret D."/>
            <person name="Hainaut M."/>
            <person name="Lin J."/>
            <person name="Wang M."/>
            <person name="Pangilinan J."/>
            <person name="Lipzen A."/>
            <person name="Lesage-Meessen L."/>
            <person name="Navarro D."/>
            <person name="Riley R."/>
            <person name="Grigoriev I.V."/>
            <person name="Zhou S."/>
            <person name="Raouche S."/>
            <person name="Rosso M.N."/>
        </authorList>
    </citation>
    <scope>NUCLEOTIDE SEQUENCE [LARGE SCALE GENOMIC DNA]</scope>
    <source>
        <strain evidence="2 3">BRFM 1820</strain>
    </source>
</reference>
<feature type="compositionally biased region" description="Basic and acidic residues" evidence="1">
    <location>
        <begin position="699"/>
        <end position="709"/>
    </location>
</feature>
<accession>A0A371D466</accession>
<gene>
    <name evidence="2" type="ORF">OH76DRAFT_773150</name>
</gene>
<name>A0A371D466_9APHY</name>
<feature type="region of interest" description="Disordered" evidence="1">
    <location>
        <begin position="48"/>
        <end position="86"/>
    </location>
</feature>
<dbReference type="STRING" id="139420.A0A371D466"/>
<sequence length="740" mass="80944">MNACRAHWHSPSPDLSSPANTSLFPPSIVPPSIPWRPPPHSCDIANPTFLGPSNFQDTSAPQDARAKSTPPLDHHRQAIPYPSPPLTDAALASTIPLPDVCGEPSRHAFRVFDCEDLVHETMSHDGTRHIAPLSPPPTLQVTLQELPPGDESQDGGHYIESWRYGEVESEATSDGGAAAPFFPPVRDDSGFEEFDPQGDDCKLGGAHHAGLVEPTPMFTVDSPLCIDDFPLDHLPTFNTALVGGPVEDRNRGHIDVLVSPISLSDADSRTDDWASGSEMDWTSSPTSTFVDHFSAPSSPKPSCLSLDLPPFDSPLGFQPHAAFGHLQQPSPVSPHEIPFGQHDPHWFNGESHEPNPLVEDHSPFMSSSFFHPIHLQPPPPLDIDADYPDTVMPPDDDDSDILPPASPRRRTLNDLRDVVLPHDDVCPTPVPRSPRSPHFSLPDYDSDMEDASLSDAPSSPHSPHSSLPDLEDDFPLPGLPSFSDLPPIETISPSLLGGAPEPQQQDPGLGLFLQPLSDPPLARSPSPGEDDFGFLDIQLDPESVNVEIDEFLQLRALRKHALAQERAARMAEADLTERITAAASAFLPTSRPSSSCGSDLESESEDGDVQMQSEPDPIEKRMRKRELHTLMDMRAEARRARKLQKQRSKEIGALLDFKMHASTSPMNAFSPLPMVGGKAWTRTVYHLLAHMMMRRRDRAAKPLESKPPEAHSLVRKSSRLRMSVSADDVGADADDDMEMI</sequence>
<evidence type="ECO:0000313" key="2">
    <source>
        <dbReference type="EMBL" id="RDX47320.1"/>
    </source>
</evidence>
<feature type="region of interest" description="Disordered" evidence="1">
    <location>
        <begin position="1"/>
        <end position="23"/>
    </location>
</feature>
<protein>
    <submittedName>
        <fullName evidence="2">Uncharacterized protein</fullName>
    </submittedName>
</protein>
<dbReference type="EMBL" id="KZ857419">
    <property type="protein sequence ID" value="RDX47320.1"/>
    <property type="molecule type" value="Genomic_DNA"/>
</dbReference>
<keyword evidence="3" id="KW-1185">Reference proteome</keyword>
<feature type="compositionally biased region" description="Basic and acidic residues" evidence="1">
    <location>
        <begin position="342"/>
        <end position="360"/>
    </location>
</feature>
<feature type="region of interest" description="Disordered" evidence="1">
    <location>
        <begin position="375"/>
        <end position="530"/>
    </location>
</feature>
<dbReference type="Proteomes" id="UP000256964">
    <property type="component" value="Unassembled WGS sequence"/>
</dbReference>
<feature type="compositionally biased region" description="Polar residues" evidence="1">
    <location>
        <begin position="13"/>
        <end position="23"/>
    </location>
</feature>
<evidence type="ECO:0000313" key="3">
    <source>
        <dbReference type="Proteomes" id="UP000256964"/>
    </source>
</evidence>
<feature type="region of interest" description="Disordered" evidence="1">
    <location>
        <begin position="324"/>
        <end position="360"/>
    </location>
</feature>
<dbReference type="AlphaFoldDB" id="A0A371D466"/>
<organism evidence="2 3">
    <name type="scientific">Lentinus brumalis</name>
    <dbReference type="NCBI Taxonomy" id="2498619"/>
    <lineage>
        <taxon>Eukaryota</taxon>
        <taxon>Fungi</taxon>
        <taxon>Dikarya</taxon>
        <taxon>Basidiomycota</taxon>
        <taxon>Agaricomycotina</taxon>
        <taxon>Agaricomycetes</taxon>
        <taxon>Polyporales</taxon>
        <taxon>Polyporaceae</taxon>
        <taxon>Lentinus</taxon>
    </lineage>
</organism>
<feature type="region of interest" description="Disordered" evidence="1">
    <location>
        <begin position="587"/>
        <end position="614"/>
    </location>
</feature>
<feature type="compositionally biased region" description="Polar residues" evidence="1">
    <location>
        <begin position="51"/>
        <end position="61"/>
    </location>
</feature>
<feature type="compositionally biased region" description="Basic and acidic residues" evidence="1">
    <location>
        <begin position="411"/>
        <end position="425"/>
    </location>
</feature>
<dbReference type="OrthoDB" id="3256408at2759"/>
<evidence type="ECO:0000256" key="1">
    <source>
        <dbReference type="SAM" id="MobiDB-lite"/>
    </source>
</evidence>
<feature type="compositionally biased region" description="Acidic residues" evidence="1">
    <location>
        <begin position="729"/>
        <end position="740"/>
    </location>
</feature>
<proteinExistence type="predicted"/>
<feature type="region of interest" description="Disordered" evidence="1">
    <location>
        <begin position="698"/>
        <end position="740"/>
    </location>
</feature>
<feature type="compositionally biased region" description="Low complexity" evidence="1">
    <location>
        <begin position="453"/>
        <end position="468"/>
    </location>
</feature>